<feature type="compositionally biased region" description="Low complexity" evidence="1">
    <location>
        <begin position="18"/>
        <end position="37"/>
    </location>
</feature>
<reference evidence="3" key="2">
    <citation type="submission" date="2009-11" db="EMBL/GenBank/DDBJ databases">
        <title>The Genome Sequence of Allomyces macrogynus strain ATCC 38327.</title>
        <authorList>
            <consortium name="The Broad Institute Genome Sequencing Platform"/>
            <person name="Russ C."/>
            <person name="Cuomo C."/>
            <person name="Shea T."/>
            <person name="Young S.K."/>
            <person name="Zeng Q."/>
            <person name="Koehrsen M."/>
            <person name="Haas B."/>
            <person name="Borodovsky M."/>
            <person name="Guigo R."/>
            <person name="Alvarado L."/>
            <person name="Berlin A."/>
            <person name="Borenstein D."/>
            <person name="Chen Z."/>
            <person name="Engels R."/>
            <person name="Freedman E."/>
            <person name="Gellesch M."/>
            <person name="Goldberg J."/>
            <person name="Griggs A."/>
            <person name="Gujja S."/>
            <person name="Heiman D."/>
            <person name="Hepburn T."/>
            <person name="Howarth C."/>
            <person name="Jen D."/>
            <person name="Larson L."/>
            <person name="Lewis B."/>
            <person name="Mehta T."/>
            <person name="Park D."/>
            <person name="Pearson M."/>
            <person name="Roberts A."/>
            <person name="Saif S."/>
            <person name="Shenoy N."/>
            <person name="Sisk P."/>
            <person name="Stolte C."/>
            <person name="Sykes S."/>
            <person name="Walk T."/>
            <person name="White J."/>
            <person name="Yandava C."/>
            <person name="Burger G."/>
            <person name="Gray M.W."/>
            <person name="Holland P.W.H."/>
            <person name="King N."/>
            <person name="Lang F.B.F."/>
            <person name="Roger A.J."/>
            <person name="Ruiz-Trillo I."/>
            <person name="Lander E."/>
            <person name="Nusbaum C."/>
        </authorList>
    </citation>
    <scope>NUCLEOTIDE SEQUENCE [LARGE SCALE GENOMIC DNA]</scope>
    <source>
        <strain evidence="3">ATCC 38327</strain>
    </source>
</reference>
<evidence type="ECO:0000313" key="3">
    <source>
        <dbReference type="Proteomes" id="UP000054350"/>
    </source>
</evidence>
<dbReference type="OrthoDB" id="2162900at2759"/>
<accession>A0A0L0RY00</accession>
<protein>
    <submittedName>
        <fullName evidence="2">Uncharacterized protein</fullName>
    </submittedName>
</protein>
<organism evidence="2 3">
    <name type="scientific">Allomyces macrogynus (strain ATCC 38327)</name>
    <name type="common">Allomyces javanicus var. macrogynus</name>
    <dbReference type="NCBI Taxonomy" id="578462"/>
    <lineage>
        <taxon>Eukaryota</taxon>
        <taxon>Fungi</taxon>
        <taxon>Fungi incertae sedis</taxon>
        <taxon>Blastocladiomycota</taxon>
        <taxon>Blastocladiomycetes</taxon>
        <taxon>Blastocladiales</taxon>
        <taxon>Blastocladiaceae</taxon>
        <taxon>Allomyces</taxon>
    </lineage>
</organism>
<dbReference type="AlphaFoldDB" id="A0A0L0RY00"/>
<feature type="region of interest" description="Disordered" evidence="1">
    <location>
        <begin position="526"/>
        <end position="555"/>
    </location>
</feature>
<dbReference type="VEuPathDB" id="FungiDB:AMAG_00879"/>
<proteinExistence type="predicted"/>
<evidence type="ECO:0000313" key="2">
    <source>
        <dbReference type="EMBL" id="KNE54936.1"/>
    </source>
</evidence>
<reference evidence="2 3" key="1">
    <citation type="submission" date="2009-11" db="EMBL/GenBank/DDBJ databases">
        <title>Annotation of Allomyces macrogynus ATCC 38327.</title>
        <authorList>
            <consortium name="The Broad Institute Genome Sequencing Platform"/>
            <person name="Russ C."/>
            <person name="Cuomo C."/>
            <person name="Burger G."/>
            <person name="Gray M.W."/>
            <person name="Holland P.W.H."/>
            <person name="King N."/>
            <person name="Lang F.B.F."/>
            <person name="Roger A.J."/>
            <person name="Ruiz-Trillo I."/>
            <person name="Young S.K."/>
            <person name="Zeng Q."/>
            <person name="Gargeya S."/>
            <person name="Fitzgerald M."/>
            <person name="Haas B."/>
            <person name="Abouelleil A."/>
            <person name="Alvarado L."/>
            <person name="Arachchi H.M."/>
            <person name="Berlin A."/>
            <person name="Chapman S.B."/>
            <person name="Gearin G."/>
            <person name="Goldberg J."/>
            <person name="Griggs A."/>
            <person name="Gujja S."/>
            <person name="Hansen M."/>
            <person name="Heiman D."/>
            <person name="Howarth C."/>
            <person name="Larimer J."/>
            <person name="Lui A."/>
            <person name="MacDonald P.J.P."/>
            <person name="McCowen C."/>
            <person name="Montmayeur A."/>
            <person name="Murphy C."/>
            <person name="Neiman D."/>
            <person name="Pearson M."/>
            <person name="Priest M."/>
            <person name="Roberts A."/>
            <person name="Saif S."/>
            <person name="Shea T."/>
            <person name="Sisk P."/>
            <person name="Stolte C."/>
            <person name="Sykes S."/>
            <person name="Wortman J."/>
            <person name="Nusbaum C."/>
            <person name="Birren B."/>
        </authorList>
    </citation>
    <scope>NUCLEOTIDE SEQUENCE [LARGE SCALE GENOMIC DNA]</scope>
    <source>
        <strain evidence="2 3">ATCC 38327</strain>
    </source>
</reference>
<evidence type="ECO:0000256" key="1">
    <source>
        <dbReference type="SAM" id="MobiDB-lite"/>
    </source>
</evidence>
<feature type="compositionally biased region" description="Basic and acidic residues" evidence="1">
    <location>
        <begin position="539"/>
        <end position="550"/>
    </location>
</feature>
<dbReference type="eggNOG" id="ENOG502SBPA">
    <property type="taxonomic scope" value="Eukaryota"/>
</dbReference>
<feature type="region of interest" description="Disordered" evidence="1">
    <location>
        <begin position="1"/>
        <end position="49"/>
    </location>
</feature>
<feature type="region of interest" description="Disordered" evidence="1">
    <location>
        <begin position="172"/>
        <end position="247"/>
    </location>
</feature>
<feature type="compositionally biased region" description="Low complexity" evidence="1">
    <location>
        <begin position="179"/>
        <end position="190"/>
    </location>
</feature>
<sequence length="633" mass="69973">MLRPEYPDAGPSTALRLPPIAAASTASSSTAWAAPSTPGGGGTSTRKPPASEALLARTRAMATPTTRASVRDTAAAAAAAAIAAAAARLDTADTGLATQTVHENQLAARTLVQQLNTYLQSGGGGGIRSSGAAGPRHVLAVLDLDARDMVARDLADLQVLVEAARAGDIYNIGRFPQRDGPSAAAGSSKDAGGGSSGGGKAAGGNDRDRERRAQDRKPTPAAGPVIPAPAMRVPGFTNADRKGNHGRKSIRRIAEELEEKIQLLKNNPSQWEIFCARVAAYKEAKRMNRQLNVIQKNASDLPRFAPEVRKEVREVERQQHDDHRRQVSATSKRLFDERQRYLQKLAERSMKETKVKPVNPKLHALQYKWLILGAIASRFFVMQDLLRTNHAAFLVFKRQSWAARRIQKAWRLYRQLQHQRRERWAMRVLSRAFGKFVVKIRERRREQAANTIRDFLKEVHDVGKLLKIIKKFRFAVIQAQRISRGYMAVRAAQLQLLVLQWERFEADQMNQSRASAVEASVDLGAQAASAKGKKPVKKKKEEPRKDDKPDTAVTSVPSKIREKLLLDTLLAKRKDFQKKKLAYAYALQQYNAEAARHSASPTGEPPKPPVRPWMKLLLTSTELAALIKRAQST</sequence>
<gene>
    <name evidence="2" type="ORF">AMAG_00879</name>
</gene>
<name>A0A0L0RY00_ALLM3</name>
<dbReference type="Proteomes" id="UP000054350">
    <property type="component" value="Unassembled WGS sequence"/>
</dbReference>
<feature type="compositionally biased region" description="Basic and acidic residues" evidence="1">
    <location>
        <begin position="205"/>
        <end position="218"/>
    </location>
</feature>
<dbReference type="EMBL" id="GG745328">
    <property type="protein sequence ID" value="KNE54936.1"/>
    <property type="molecule type" value="Genomic_DNA"/>
</dbReference>
<feature type="compositionally biased region" description="Gly residues" evidence="1">
    <location>
        <begin position="191"/>
        <end position="202"/>
    </location>
</feature>
<keyword evidence="3" id="KW-1185">Reference proteome</keyword>